<evidence type="ECO:0000256" key="3">
    <source>
        <dbReference type="ARBA" id="ARBA00022927"/>
    </source>
</evidence>
<reference evidence="5" key="1">
    <citation type="submission" date="2019-06" db="EMBL/GenBank/DDBJ databases">
        <authorList>
            <person name="Zheng W."/>
        </authorList>
    </citation>
    <scope>NUCLEOTIDE SEQUENCE</scope>
    <source>
        <strain evidence="5">QDHG01</strain>
    </source>
</reference>
<evidence type="ECO:0000313" key="6">
    <source>
        <dbReference type="Proteomes" id="UP000785679"/>
    </source>
</evidence>
<name>A0A8J8NV99_HALGN</name>
<dbReference type="InterPro" id="IPR032413">
    <property type="entry name" value="Arm_3"/>
</dbReference>
<dbReference type="Proteomes" id="UP000785679">
    <property type="component" value="Unassembled WGS sequence"/>
</dbReference>
<comment type="similarity">
    <text evidence="1">Belongs to the importin alpha family.</text>
</comment>
<gene>
    <name evidence="5" type="ORF">FGO68_gene14107</name>
</gene>
<comment type="caution">
    <text evidence="5">The sequence shown here is derived from an EMBL/GenBank/DDBJ whole genome shotgun (WGS) entry which is preliminary data.</text>
</comment>
<evidence type="ECO:0000313" key="5">
    <source>
        <dbReference type="EMBL" id="TNV82287.1"/>
    </source>
</evidence>
<dbReference type="SUPFAM" id="SSF48371">
    <property type="entry name" value="ARM repeat"/>
    <property type="match status" value="1"/>
</dbReference>
<dbReference type="Pfam" id="PF16186">
    <property type="entry name" value="Arm_3"/>
    <property type="match status" value="1"/>
</dbReference>
<dbReference type="EMBL" id="RRYP01005151">
    <property type="protein sequence ID" value="TNV82287.1"/>
    <property type="molecule type" value="Genomic_DNA"/>
</dbReference>
<feature type="compositionally biased region" description="Polar residues" evidence="4">
    <location>
        <begin position="386"/>
        <end position="396"/>
    </location>
</feature>
<protein>
    <submittedName>
        <fullName evidence="5">Uncharacterized protein</fullName>
    </submittedName>
</protein>
<keyword evidence="6" id="KW-1185">Reference proteome</keyword>
<keyword evidence="3" id="KW-0653">Protein transport</keyword>
<accession>A0A8J8NV99</accession>
<dbReference type="PANTHER" id="PTHR23316">
    <property type="entry name" value="IMPORTIN ALPHA"/>
    <property type="match status" value="1"/>
</dbReference>
<evidence type="ECO:0000256" key="2">
    <source>
        <dbReference type="ARBA" id="ARBA00022448"/>
    </source>
</evidence>
<organism evidence="5 6">
    <name type="scientific">Halteria grandinella</name>
    <dbReference type="NCBI Taxonomy" id="5974"/>
    <lineage>
        <taxon>Eukaryota</taxon>
        <taxon>Sar</taxon>
        <taxon>Alveolata</taxon>
        <taxon>Ciliophora</taxon>
        <taxon>Intramacronucleata</taxon>
        <taxon>Spirotrichea</taxon>
        <taxon>Stichotrichia</taxon>
        <taxon>Sporadotrichida</taxon>
        <taxon>Halteriidae</taxon>
        <taxon>Halteria</taxon>
    </lineage>
</organism>
<dbReference type="InterPro" id="IPR016024">
    <property type="entry name" value="ARM-type_fold"/>
</dbReference>
<dbReference type="Gene3D" id="1.25.10.10">
    <property type="entry name" value="Leucine-rich Repeat Variant"/>
    <property type="match status" value="1"/>
</dbReference>
<evidence type="ECO:0000256" key="4">
    <source>
        <dbReference type="SAM" id="MobiDB-lite"/>
    </source>
</evidence>
<dbReference type="InterPro" id="IPR011989">
    <property type="entry name" value="ARM-like"/>
</dbReference>
<dbReference type="GO" id="GO:0015031">
    <property type="term" value="P:protein transport"/>
    <property type="evidence" value="ECO:0007669"/>
    <property type="project" value="UniProtKB-KW"/>
</dbReference>
<feature type="region of interest" description="Disordered" evidence="4">
    <location>
        <begin position="376"/>
        <end position="396"/>
    </location>
</feature>
<evidence type="ECO:0000256" key="1">
    <source>
        <dbReference type="ARBA" id="ARBA00010394"/>
    </source>
</evidence>
<sequence>MKQRKIEEYQKIFENLVWLLGNIVPGSPTVTKRVIVESKAMRIIGQTLRCMPQIQVQLLEIIDNLVAGLALKALQQEGWHLEFVDFFNSYSKFFDHYLREHPTEETLFLRFLIEYMETDGPSIDIVMEQLPIIPILIDYLSSDQIHLFKAALKAAGTILTSPNAEYSESLYKNDILQGLVIGWRRYEGTNHGPDIRKEIVWILGNMIASHSTIITKSIVDNVFIIEKLKEILAGSAPVDGSQNSIKIDMATRKETLHVFQNLVFGYGIEIHYDLIYRYNMFEVLLPYLQEEAIMSSYLIIPYLVLQILNNIFMKEQLIGSSEFYLMCEKMGGIDLIEALQLHPQKKIYEVASEIIKNYGNGQQVFDLTGTATRGRQGQHHIGGQHTAESSQSTFNI</sequence>
<dbReference type="AlphaFoldDB" id="A0A8J8NV99"/>
<proteinExistence type="inferred from homology"/>
<keyword evidence="2" id="KW-0813">Transport</keyword>